<evidence type="ECO:0000313" key="2">
    <source>
        <dbReference type="EMBL" id="VDN06042.1"/>
    </source>
</evidence>
<dbReference type="STRING" id="103827.A0A0N5D641"/>
<keyword evidence="1" id="KW-0812">Transmembrane</keyword>
<feature type="transmembrane region" description="Helical" evidence="1">
    <location>
        <begin position="189"/>
        <end position="208"/>
    </location>
</feature>
<dbReference type="OMA" id="NDRQAYF"/>
<feature type="transmembrane region" description="Helical" evidence="1">
    <location>
        <begin position="261"/>
        <end position="281"/>
    </location>
</feature>
<feature type="transmembrane region" description="Helical" evidence="1">
    <location>
        <begin position="70"/>
        <end position="87"/>
    </location>
</feature>
<reference evidence="2 3" key="2">
    <citation type="submission" date="2018-11" db="EMBL/GenBank/DDBJ databases">
        <authorList>
            <consortium name="Pathogen Informatics"/>
        </authorList>
    </citation>
    <scope>NUCLEOTIDE SEQUENCE [LARGE SCALE GENOMIC DNA]</scope>
</reference>
<evidence type="ECO:0000313" key="3">
    <source>
        <dbReference type="Proteomes" id="UP000276776"/>
    </source>
</evidence>
<dbReference type="InterPro" id="IPR008574">
    <property type="entry name" value="Nematodes_ZYG-11_interact"/>
</dbReference>
<sequence>MTDKYKCITTVYEVLLRRSAQFQEYAHKFIERLPVMYEEIQKELKLAVDDLIAALEDQTPIPENLNFHRFFMTFAWGIITLLAYYFTYMQGSTILPLVLNYIIDSSSALLLAYFIIPIISYFNLKAYEEYGRKSRFLLLIAALVQGLLVGFLLSNCSPAVYLPVEAINMIFVTVSSRLLGPKFNNDRQAYFGFINGIGFIFLICVGFFTRQLNKAYLFSAISAVLTSHLVVQVYIRRVLQVTIVKLSPIQECLQSDLRPSYILLMMMTLSIYCQTLIRILFGRYVLKIKKL</sequence>
<dbReference type="AlphaFoldDB" id="A0A0N5D641"/>
<dbReference type="PANTHER" id="PTHR31176">
    <property type="entry name" value="MFS DOMAIN-CONTAINING PROTEIN-RELATED"/>
    <property type="match status" value="1"/>
</dbReference>
<protein>
    <submittedName>
        <fullName evidence="2 4">Uncharacterized protein</fullName>
    </submittedName>
</protein>
<feature type="transmembrane region" description="Helical" evidence="1">
    <location>
        <begin position="136"/>
        <end position="154"/>
    </location>
</feature>
<accession>A0A0N5D641</accession>
<dbReference type="Proteomes" id="UP000276776">
    <property type="component" value="Unassembled WGS sequence"/>
</dbReference>
<feature type="transmembrane region" description="Helical" evidence="1">
    <location>
        <begin position="107"/>
        <end position="124"/>
    </location>
</feature>
<dbReference type="OrthoDB" id="5862577at2759"/>
<dbReference type="Pfam" id="PF05884">
    <property type="entry name" value="ZYG-11_interact"/>
    <property type="match status" value="1"/>
</dbReference>
<reference evidence="4" key="1">
    <citation type="submission" date="2017-02" db="UniProtKB">
        <authorList>
            <consortium name="WormBaseParasite"/>
        </authorList>
    </citation>
    <scope>IDENTIFICATION</scope>
</reference>
<proteinExistence type="predicted"/>
<keyword evidence="1" id="KW-1133">Transmembrane helix</keyword>
<dbReference type="WBParaSite" id="TCLT_0000849001-mRNA-1">
    <property type="protein sequence ID" value="TCLT_0000849001-mRNA-1"/>
    <property type="gene ID" value="TCLT_0000849001"/>
</dbReference>
<evidence type="ECO:0000313" key="4">
    <source>
        <dbReference type="WBParaSite" id="TCLT_0000849001-mRNA-1"/>
    </source>
</evidence>
<feature type="transmembrane region" description="Helical" evidence="1">
    <location>
        <begin position="215"/>
        <end position="235"/>
    </location>
</feature>
<organism evidence="4">
    <name type="scientific">Thelazia callipaeda</name>
    <name type="common">Oriental eyeworm</name>
    <name type="synonym">Parasitic nematode</name>
    <dbReference type="NCBI Taxonomy" id="103827"/>
    <lineage>
        <taxon>Eukaryota</taxon>
        <taxon>Metazoa</taxon>
        <taxon>Ecdysozoa</taxon>
        <taxon>Nematoda</taxon>
        <taxon>Chromadorea</taxon>
        <taxon>Rhabditida</taxon>
        <taxon>Spirurina</taxon>
        <taxon>Spiruromorpha</taxon>
        <taxon>Thelazioidea</taxon>
        <taxon>Thelaziidae</taxon>
        <taxon>Thelazia</taxon>
    </lineage>
</organism>
<keyword evidence="1" id="KW-0472">Membrane</keyword>
<dbReference type="PANTHER" id="PTHR31176:SF1">
    <property type="entry name" value="MFS DOMAIN-CONTAINING PROTEIN-RELATED"/>
    <property type="match status" value="1"/>
</dbReference>
<dbReference type="EMBL" id="UYYF01004638">
    <property type="protein sequence ID" value="VDN06042.1"/>
    <property type="molecule type" value="Genomic_DNA"/>
</dbReference>
<gene>
    <name evidence="2" type="ORF">TCLT_LOCUS8479</name>
</gene>
<name>A0A0N5D641_THECL</name>
<evidence type="ECO:0000256" key="1">
    <source>
        <dbReference type="SAM" id="Phobius"/>
    </source>
</evidence>
<keyword evidence="3" id="KW-1185">Reference proteome</keyword>